<dbReference type="OrthoDB" id="9786336at2"/>
<dbReference type="InterPro" id="IPR016545">
    <property type="entry name" value="UCP009120_prtse"/>
</dbReference>
<name>A0A0F3IQ80_9PROT</name>
<accession>A0A0F3IQ80</accession>
<dbReference type="Gene3D" id="3.60.20.10">
    <property type="entry name" value="Glutamine Phosphoribosylpyrophosphate, subunit 1, domain 1"/>
    <property type="match status" value="1"/>
</dbReference>
<dbReference type="InterPro" id="IPR029055">
    <property type="entry name" value="Ntn_hydrolases_N"/>
</dbReference>
<protein>
    <submittedName>
        <fullName evidence="1">Peptidase</fullName>
    </submittedName>
</protein>
<reference evidence="1 2" key="1">
    <citation type="submission" date="2015-03" db="EMBL/GenBank/DDBJ databases">
        <title>Draft genome sequence of Elstera litoralis.</title>
        <authorList>
            <person name="Rahalkar M.C."/>
            <person name="Dhakephalkar P.K."/>
            <person name="Pore S.D."/>
            <person name="Arora P."/>
            <person name="Kapse N.G."/>
            <person name="Pandit P.S."/>
        </authorList>
    </citation>
    <scope>NUCLEOTIDE SEQUENCE [LARGE SCALE GENOMIC DNA]</scope>
    <source>
        <strain evidence="1 2">Dia-1</strain>
    </source>
</reference>
<dbReference type="GO" id="GO:0051603">
    <property type="term" value="P:proteolysis involved in protein catabolic process"/>
    <property type="evidence" value="ECO:0007669"/>
    <property type="project" value="InterPro"/>
</dbReference>
<dbReference type="EMBL" id="LAJY01000481">
    <property type="protein sequence ID" value="KJV08698.1"/>
    <property type="molecule type" value="Genomic_DNA"/>
</dbReference>
<dbReference type="SUPFAM" id="SSF56235">
    <property type="entry name" value="N-terminal nucleophile aminohydrolases (Ntn hydrolases)"/>
    <property type="match status" value="1"/>
</dbReference>
<sequence>MTYCLGMLLREGLVMLSDSRTNAGIDQISTFRKMRVWDEAEDRTILMATSGNLAISQSVVHYVNDGLVLPGQETRSTMASVRNLFEAAQLVGEAIRTVHRIDGERLEAKDGSGFSISCLLGGQIAGEAPRLFLIYSAGNFIEATVETPYFQIGETKYGKPILDRALSYDLALTQAIKLGLISMDSTLRSNLSVGLPLDLVLYRTDALHLEMHRKIDETDPYFSIIRHQWSSSLKNAFAALSDPVW</sequence>
<gene>
    <name evidence="1" type="ORF">VZ95_16095</name>
</gene>
<dbReference type="PIRSF" id="PIRSF009120">
    <property type="entry name" value="UCP009120_prtse"/>
    <property type="match status" value="1"/>
</dbReference>
<dbReference type="PATRIC" id="fig|552518.3.peg.3124"/>
<evidence type="ECO:0000313" key="2">
    <source>
        <dbReference type="Proteomes" id="UP000033774"/>
    </source>
</evidence>
<proteinExistence type="predicted"/>
<dbReference type="Pfam" id="PF00227">
    <property type="entry name" value="Proteasome"/>
    <property type="match status" value="1"/>
</dbReference>
<comment type="caution">
    <text evidence="1">The sequence shown here is derived from an EMBL/GenBank/DDBJ whole genome shotgun (WGS) entry which is preliminary data.</text>
</comment>
<dbReference type="Proteomes" id="UP000033774">
    <property type="component" value="Unassembled WGS sequence"/>
</dbReference>
<evidence type="ECO:0000313" key="1">
    <source>
        <dbReference type="EMBL" id="KJV08698.1"/>
    </source>
</evidence>
<dbReference type="AlphaFoldDB" id="A0A0F3IQ80"/>
<dbReference type="GO" id="GO:0005839">
    <property type="term" value="C:proteasome core complex"/>
    <property type="evidence" value="ECO:0007669"/>
    <property type="project" value="InterPro"/>
</dbReference>
<dbReference type="RefSeq" id="WP_045776764.1">
    <property type="nucleotide sequence ID" value="NZ_LAJY01000481.1"/>
</dbReference>
<dbReference type="InterPro" id="IPR001353">
    <property type="entry name" value="Proteasome_sua/b"/>
</dbReference>
<keyword evidence="2" id="KW-1185">Reference proteome</keyword>
<organism evidence="1 2">
    <name type="scientific">Elstera litoralis</name>
    <dbReference type="NCBI Taxonomy" id="552518"/>
    <lineage>
        <taxon>Bacteria</taxon>
        <taxon>Pseudomonadati</taxon>
        <taxon>Pseudomonadota</taxon>
        <taxon>Alphaproteobacteria</taxon>
        <taxon>Rhodospirillales</taxon>
        <taxon>Rhodospirillaceae</taxon>
        <taxon>Elstera</taxon>
    </lineage>
</organism>